<dbReference type="FunFam" id="1.20.140.10:FF:000001">
    <property type="entry name" value="Acyl-CoA dehydrogenase"/>
    <property type="match status" value="1"/>
</dbReference>
<reference evidence="10 11" key="1">
    <citation type="submission" date="2019-12" db="EMBL/GenBank/DDBJ databases">
        <title>Genome sequencing and assembly of endphytes of Porphyra tenera.</title>
        <authorList>
            <person name="Park J.M."/>
            <person name="Shin R."/>
            <person name="Jo S.H."/>
        </authorList>
    </citation>
    <scope>NUCLEOTIDE SEQUENCE [LARGE SCALE GENOMIC DNA]</scope>
    <source>
        <strain evidence="10 11">GPM3</strain>
    </source>
</reference>
<comment type="similarity">
    <text evidence="2 6">Belongs to the acyl-CoA dehydrogenase family.</text>
</comment>
<dbReference type="EC" id="1.3.99.-" evidence="10"/>
<keyword evidence="4 6" id="KW-0274">FAD</keyword>
<dbReference type="Gene3D" id="1.20.140.10">
    <property type="entry name" value="Butyryl-CoA Dehydrogenase, subunit A, domain 3"/>
    <property type="match status" value="1"/>
</dbReference>
<dbReference type="Pfam" id="PF02770">
    <property type="entry name" value="Acyl-CoA_dh_M"/>
    <property type="match status" value="1"/>
</dbReference>
<dbReference type="InterPro" id="IPR006091">
    <property type="entry name" value="Acyl-CoA_Oxase/DH_mid-dom"/>
</dbReference>
<sequence length="383" mass="42088">MSLNFEFSAEHHSVREMVSKLCREELGALVNDAEESENFPKEVFRRWGELGLIGVRYPEKDGGSDFDKISDCIVREELSYMSQGFASSWSAHTHLGIWPIWKAGTPEQKERFFVPALAGEMVSGFGLSEPDGGSNVRALKTRAEKVSGGWKLNGSKLYITNAPIADFILVAARTKPELTMDAISLFIVPLPSKGFEVHKLKKEGIRASETGLIFLEDVFVPDDCLLGGIEGTYPIILESLSENRVGVAANSLGMARAAFDAAKNYAETRIVANKPIGEYQAIAHKLADMSAEIEAAKWLVYYGAWRVDQGTLDSATAARVKLIASETAVRVSEQAIRIHGGAGIMQEYPVARIHRDALVYVIGEGTSEIQRNIIARDMGFKCR</sequence>
<evidence type="ECO:0000256" key="6">
    <source>
        <dbReference type="RuleBase" id="RU362125"/>
    </source>
</evidence>
<keyword evidence="3 6" id="KW-0285">Flavoprotein</keyword>
<gene>
    <name evidence="10" type="ORF">FX987_04580</name>
</gene>
<proteinExistence type="inferred from homology"/>
<evidence type="ECO:0000256" key="3">
    <source>
        <dbReference type="ARBA" id="ARBA00022630"/>
    </source>
</evidence>
<dbReference type="Gene3D" id="1.10.540.10">
    <property type="entry name" value="Acyl-CoA dehydrogenase/oxidase, N-terminal domain"/>
    <property type="match status" value="1"/>
</dbReference>
<feature type="domain" description="Acyl-CoA oxidase/dehydrogenase middle" evidence="8">
    <location>
        <begin position="125"/>
        <end position="218"/>
    </location>
</feature>
<dbReference type="Pfam" id="PF02771">
    <property type="entry name" value="Acyl-CoA_dh_N"/>
    <property type="match status" value="1"/>
</dbReference>
<evidence type="ECO:0000256" key="5">
    <source>
        <dbReference type="ARBA" id="ARBA00023002"/>
    </source>
</evidence>
<dbReference type="GO" id="GO:0050660">
    <property type="term" value="F:flavin adenine dinucleotide binding"/>
    <property type="evidence" value="ECO:0007669"/>
    <property type="project" value="InterPro"/>
</dbReference>
<evidence type="ECO:0000259" key="9">
    <source>
        <dbReference type="Pfam" id="PF02771"/>
    </source>
</evidence>
<evidence type="ECO:0000256" key="4">
    <source>
        <dbReference type="ARBA" id="ARBA00022827"/>
    </source>
</evidence>
<dbReference type="SUPFAM" id="SSF47203">
    <property type="entry name" value="Acyl-CoA dehydrogenase C-terminal domain-like"/>
    <property type="match status" value="1"/>
</dbReference>
<evidence type="ECO:0000313" key="11">
    <source>
        <dbReference type="Proteomes" id="UP000509761"/>
    </source>
</evidence>
<evidence type="ECO:0000259" key="7">
    <source>
        <dbReference type="Pfam" id="PF00441"/>
    </source>
</evidence>
<dbReference type="Gene3D" id="2.40.110.10">
    <property type="entry name" value="Butyryl-CoA Dehydrogenase, subunit A, domain 2"/>
    <property type="match status" value="1"/>
</dbReference>
<dbReference type="AlphaFoldDB" id="A0AAP9T277"/>
<dbReference type="SUPFAM" id="SSF56645">
    <property type="entry name" value="Acyl-CoA dehydrogenase NM domain-like"/>
    <property type="match status" value="1"/>
</dbReference>
<dbReference type="EMBL" id="CP054580">
    <property type="protein sequence ID" value="QKS26764.1"/>
    <property type="molecule type" value="Genomic_DNA"/>
</dbReference>
<dbReference type="InterPro" id="IPR013786">
    <property type="entry name" value="AcylCoA_DH/ox_N"/>
</dbReference>
<dbReference type="PANTHER" id="PTHR43884:SF12">
    <property type="entry name" value="ISOVALERYL-COA DEHYDROGENASE, MITOCHONDRIAL-RELATED"/>
    <property type="match status" value="1"/>
</dbReference>
<comment type="cofactor">
    <cofactor evidence="1 6">
        <name>FAD</name>
        <dbReference type="ChEBI" id="CHEBI:57692"/>
    </cofactor>
</comment>
<dbReference type="Pfam" id="PF00441">
    <property type="entry name" value="Acyl-CoA_dh_1"/>
    <property type="match status" value="1"/>
</dbReference>
<keyword evidence="5 6" id="KW-0560">Oxidoreductase</keyword>
<dbReference type="InterPro" id="IPR009075">
    <property type="entry name" value="AcylCo_DH/oxidase_C"/>
</dbReference>
<accession>A0AAP9T277</accession>
<feature type="domain" description="Acyl-CoA dehydrogenase/oxidase N-terminal" evidence="9">
    <location>
        <begin position="8"/>
        <end position="120"/>
    </location>
</feature>
<feature type="domain" description="Acyl-CoA dehydrogenase/oxidase C-terminal" evidence="7">
    <location>
        <begin position="235"/>
        <end position="378"/>
    </location>
</feature>
<evidence type="ECO:0000313" key="10">
    <source>
        <dbReference type="EMBL" id="QKS26764.1"/>
    </source>
</evidence>
<evidence type="ECO:0000256" key="2">
    <source>
        <dbReference type="ARBA" id="ARBA00009347"/>
    </source>
</evidence>
<organism evidence="10 11">
    <name type="scientific">Vreelandella titanicae</name>
    <dbReference type="NCBI Taxonomy" id="664683"/>
    <lineage>
        <taxon>Bacteria</taxon>
        <taxon>Pseudomonadati</taxon>
        <taxon>Pseudomonadota</taxon>
        <taxon>Gammaproteobacteria</taxon>
        <taxon>Oceanospirillales</taxon>
        <taxon>Halomonadaceae</taxon>
        <taxon>Vreelandella</taxon>
    </lineage>
</organism>
<dbReference type="Proteomes" id="UP000509761">
    <property type="component" value="Chromosome"/>
</dbReference>
<evidence type="ECO:0000259" key="8">
    <source>
        <dbReference type="Pfam" id="PF02770"/>
    </source>
</evidence>
<protein>
    <submittedName>
        <fullName evidence="10">Acyl-CoA dehydrogenase</fullName>
        <ecNumber evidence="10">1.3.99.-</ecNumber>
    </submittedName>
</protein>
<dbReference type="PANTHER" id="PTHR43884">
    <property type="entry name" value="ACYL-COA DEHYDROGENASE"/>
    <property type="match status" value="1"/>
</dbReference>
<evidence type="ECO:0000256" key="1">
    <source>
        <dbReference type="ARBA" id="ARBA00001974"/>
    </source>
</evidence>
<keyword evidence="11" id="KW-1185">Reference proteome</keyword>
<dbReference type="GO" id="GO:0003995">
    <property type="term" value="F:acyl-CoA dehydrogenase activity"/>
    <property type="evidence" value="ECO:0007669"/>
    <property type="project" value="TreeGrafter"/>
</dbReference>
<dbReference type="InterPro" id="IPR036250">
    <property type="entry name" value="AcylCo_DH-like_C"/>
</dbReference>
<dbReference type="RefSeq" id="WP_174788441.1">
    <property type="nucleotide sequence ID" value="NZ_CP054580.1"/>
</dbReference>
<dbReference type="InterPro" id="IPR046373">
    <property type="entry name" value="Acyl-CoA_Oxase/DH_mid-dom_sf"/>
</dbReference>
<name>A0AAP9T277_9GAMM</name>
<dbReference type="InterPro" id="IPR009100">
    <property type="entry name" value="AcylCoA_DH/oxidase_NM_dom_sf"/>
</dbReference>
<dbReference type="InterPro" id="IPR037069">
    <property type="entry name" value="AcylCoA_DH/ox_N_sf"/>
</dbReference>